<proteinExistence type="predicted"/>
<dbReference type="RefSeq" id="WP_054519913.1">
    <property type="nucleotide sequence ID" value="NZ_CP011564.1"/>
</dbReference>
<evidence type="ECO:0000313" key="2">
    <source>
        <dbReference type="EMBL" id="ALG82905.1"/>
    </source>
</evidence>
<dbReference type="STRING" id="1604004.HLASA_2030"/>
<sequence length="128" mass="14177">MVELADADSRTSYEDVTGGGFQTDLTESEVREYMDDANMEVDESLKGRGLSERRLAKIERELTRHFITFLVDEERQVESEDIGPVSFDYAGALSAEGLEATTHGQQVIEYDTSDTLGPDGGDFWSVTA</sequence>
<dbReference type="KEGG" id="hsf:HLASA_2030"/>
<evidence type="ECO:0000313" key="3">
    <source>
        <dbReference type="Proteomes" id="UP000060390"/>
    </source>
</evidence>
<protein>
    <submittedName>
        <fullName evidence="2">Uncharacterized protein</fullName>
    </submittedName>
</protein>
<dbReference type="GeneID" id="26011364"/>
<name>A0A0N9N7A4_9EURY</name>
<accession>A0A0N9N7A4</accession>
<feature type="region of interest" description="Disordered" evidence="1">
    <location>
        <begin position="1"/>
        <end position="26"/>
    </location>
</feature>
<gene>
    <name evidence="2" type="ORF">HLASA_2030</name>
</gene>
<reference evidence="2 3" key="2">
    <citation type="journal article" date="2016" name="Stand. Genomic Sci.">
        <title>Complete genome sequence of 'Halanaeroarchaeum sulfurireducens' M27-SA2, a sulfur-reducing and acetate-oxidizing haloarchaeon from the deep-sea hypersaline anoxic lake Medee.</title>
        <authorList>
            <person name="Messina E."/>
            <person name="Sorokin D.Y."/>
            <person name="Kublanov I.V."/>
            <person name="Toshchakov S."/>
            <person name="Lopatina A."/>
            <person name="Arcadi E."/>
            <person name="Smedile F."/>
            <person name="La Spada G."/>
            <person name="La Cono V."/>
            <person name="Yakimov M.M."/>
        </authorList>
    </citation>
    <scope>NUCLEOTIDE SEQUENCE [LARGE SCALE GENOMIC DNA]</scope>
    <source>
        <strain evidence="2 3">M27-SA2</strain>
    </source>
</reference>
<dbReference type="AlphaFoldDB" id="A0A0N9N7A4"/>
<organism evidence="2 3">
    <name type="scientific">Halanaeroarchaeum sulfurireducens</name>
    <dbReference type="NCBI Taxonomy" id="1604004"/>
    <lineage>
        <taxon>Archaea</taxon>
        <taxon>Methanobacteriati</taxon>
        <taxon>Methanobacteriota</taxon>
        <taxon>Stenosarchaea group</taxon>
        <taxon>Halobacteria</taxon>
        <taxon>Halobacteriales</taxon>
        <taxon>Halobacteriaceae</taxon>
        <taxon>Halanaeroarchaeum</taxon>
    </lineage>
</organism>
<reference evidence="3" key="1">
    <citation type="submission" date="2015-05" db="EMBL/GenBank/DDBJ databases">
        <title>Complete genome sequence of Halanaeroarchaeum sulfurireducens type strain M27-SA2, a sulfate-reducer haloarchaeon from marine anoxic lake Medee.</title>
        <authorList>
            <person name="Messina E."/>
            <person name="Kublanov I.V."/>
            <person name="Toshchakov S."/>
            <person name="Arcadi E."/>
            <person name="La Spada G."/>
            <person name="La Cono V."/>
            <person name="Yakimov M.M."/>
        </authorList>
    </citation>
    <scope>NUCLEOTIDE SEQUENCE [LARGE SCALE GENOMIC DNA]</scope>
    <source>
        <strain evidence="3">M27-SA2</strain>
    </source>
</reference>
<dbReference type="EMBL" id="CP011564">
    <property type="protein sequence ID" value="ALG82905.1"/>
    <property type="molecule type" value="Genomic_DNA"/>
</dbReference>
<dbReference type="Proteomes" id="UP000060390">
    <property type="component" value="Chromosome"/>
</dbReference>
<evidence type="ECO:0000256" key="1">
    <source>
        <dbReference type="SAM" id="MobiDB-lite"/>
    </source>
</evidence>